<dbReference type="Pfam" id="PF13359">
    <property type="entry name" value="DDE_Tnp_4"/>
    <property type="match status" value="1"/>
</dbReference>
<dbReference type="GO" id="GO:0046872">
    <property type="term" value="F:metal ion binding"/>
    <property type="evidence" value="ECO:0007669"/>
    <property type="project" value="UniProtKB-KW"/>
</dbReference>
<comment type="cofactor">
    <cofactor evidence="1">
        <name>a divalent metal cation</name>
        <dbReference type="ChEBI" id="CHEBI:60240"/>
    </cofactor>
</comment>
<dbReference type="PANTHER" id="PTHR22930">
    <property type="match status" value="1"/>
</dbReference>
<dbReference type="GO" id="GO:0004518">
    <property type="term" value="F:nuclease activity"/>
    <property type="evidence" value="ECO:0007669"/>
    <property type="project" value="UniProtKB-KW"/>
</dbReference>
<dbReference type="GO" id="GO:0005634">
    <property type="term" value="C:nucleus"/>
    <property type="evidence" value="ECO:0007669"/>
    <property type="project" value="UniProtKB-SubCell"/>
</dbReference>
<dbReference type="AlphaFoldDB" id="A0A9N7MKG5"/>
<evidence type="ECO:0000256" key="2">
    <source>
        <dbReference type="ARBA" id="ARBA00004123"/>
    </source>
</evidence>
<feature type="compositionally biased region" description="Low complexity" evidence="8">
    <location>
        <begin position="31"/>
        <end position="40"/>
    </location>
</feature>
<evidence type="ECO:0000256" key="6">
    <source>
        <dbReference type="ARBA" id="ARBA00022801"/>
    </source>
</evidence>
<evidence type="ECO:0000256" key="3">
    <source>
        <dbReference type="ARBA" id="ARBA00006958"/>
    </source>
</evidence>
<name>A0A9N7MKG5_STRHE</name>
<keyword evidence="4" id="KW-0540">Nuclease</keyword>
<dbReference type="GO" id="GO:0016787">
    <property type="term" value="F:hydrolase activity"/>
    <property type="evidence" value="ECO:0007669"/>
    <property type="project" value="UniProtKB-KW"/>
</dbReference>
<keyword evidence="11" id="KW-1185">Reference proteome</keyword>
<dbReference type="InterPro" id="IPR045249">
    <property type="entry name" value="HARBI1-like"/>
</dbReference>
<comment type="similarity">
    <text evidence="3">Belongs to the HARBI1 family.</text>
</comment>
<proteinExistence type="inferred from homology"/>
<protein>
    <recommendedName>
        <fullName evidence="9">DDE Tnp4 domain-containing protein</fullName>
    </recommendedName>
</protein>
<evidence type="ECO:0000256" key="7">
    <source>
        <dbReference type="ARBA" id="ARBA00023242"/>
    </source>
</evidence>
<evidence type="ECO:0000313" key="11">
    <source>
        <dbReference type="Proteomes" id="UP001153555"/>
    </source>
</evidence>
<keyword evidence="6" id="KW-0378">Hydrolase</keyword>
<evidence type="ECO:0000256" key="8">
    <source>
        <dbReference type="SAM" id="MobiDB-lite"/>
    </source>
</evidence>
<keyword evidence="5" id="KW-0479">Metal-binding</keyword>
<evidence type="ECO:0000256" key="4">
    <source>
        <dbReference type="ARBA" id="ARBA00022722"/>
    </source>
</evidence>
<reference evidence="10" key="1">
    <citation type="submission" date="2019-12" db="EMBL/GenBank/DDBJ databases">
        <authorList>
            <person name="Scholes J."/>
        </authorList>
    </citation>
    <scope>NUCLEOTIDE SEQUENCE</scope>
</reference>
<evidence type="ECO:0000313" key="10">
    <source>
        <dbReference type="EMBL" id="CAA0809062.1"/>
    </source>
</evidence>
<evidence type="ECO:0000259" key="9">
    <source>
        <dbReference type="Pfam" id="PF13359"/>
    </source>
</evidence>
<feature type="compositionally biased region" description="Polar residues" evidence="8">
    <location>
        <begin position="1"/>
        <end position="11"/>
    </location>
</feature>
<evidence type="ECO:0000256" key="5">
    <source>
        <dbReference type="ARBA" id="ARBA00022723"/>
    </source>
</evidence>
<organism evidence="10 11">
    <name type="scientific">Striga hermonthica</name>
    <name type="common">Purple witchweed</name>
    <name type="synonym">Buchnera hermonthica</name>
    <dbReference type="NCBI Taxonomy" id="68872"/>
    <lineage>
        <taxon>Eukaryota</taxon>
        <taxon>Viridiplantae</taxon>
        <taxon>Streptophyta</taxon>
        <taxon>Embryophyta</taxon>
        <taxon>Tracheophyta</taxon>
        <taxon>Spermatophyta</taxon>
        <taxon>Magnoliopsida</taxon>
        <taxon>eudicotyledons</taxon>
        <taxon>Gunneridae</taxon>
        <taxon>Pentapetalae</taxon>
        <taxon>asterids</taxon>
        <taxon>lamiids</taxon>
        <taxon>Lamiales</taxon>
        <taxon>Orobanchaceae</taxon>
        <taxon>Buchnereae</taxon>
        <taxon>Striga</taxon>
    </lineage>
</organism>
<gene>
    <name evidence="10" type="ORF">SHERM_11268</name>
</gene>
<evidence type="ECO:0000256" key="1">
    <source>
        <dbReference type="ARBA" id="ARBA00001968"/>
    </source>
</evidence>
<feature type="region of interest" description="Disordered" evidence="8">
    <location>
        <begin position="123"/>
        <end position="172"/>
    </location>
</feature>
<feature type="region of interest" description="Disordered" evidence="8">
    <location>
        <begin position="1"/>
        <end position="60"/>
    </location>
</feature>
<accession>A0A9N7MKG5</accession>
<dbReference type="InterPro" id="IPR027806">
    <property type="entry name" value="HARBI1_dom"/>
</dbReference>
<dbReference type="OrthoDB" id="1414267at2759"/>
<dbReference type="EMBL" id="CACSLK010003174">
    <property type="protein sequence ID" value="CAA0809062.1"/>
    <property type="molecule type" value="Genomic_DNA"/>
</dbReference>
<feature type="domain" description="DDE Tnp4" evidence="9">
    <location>
        <begin position="336"/>
        <end position="498"/>
    </location>
</feature>
<comment type="caution">
    <text evidence="10">The sequence shown here is derived from an EMBL/GenBank/DDBJ whole genome shotgun (WGS) entry which is preliminary data.</text>
</comment>
<dbReference type="PANTHER" id="PTHR22930:SF259">
    <property type="entry name" value="OS08G0106900 PROTEIN"/>
    <property type="match status" value="1"/>
</dbReference>
<dbReference type="Proteomes" id="UP001153555">
    <property type="component" value="Unassembled WGS sequence"/>
</dbReference>
<feature type="compositionally biased region" description="Basic and acidic residues" evidence="8">
    <location>
        <begin position="12"/>
        <end position="28"/>
    </location>
</feature>
<comment type="subcellular location">
    <subcellularLocation>
        <location evidence="2">Nucleus</location>
    </subcellularLocation>
</comment>
<sequence>MDLFPHQNQPATEREEGAEGRSDRRPDETTESTGSVSVTSPKKKKNDFGQQSQGDAKWPPENEAAFVSVLLEEVQLGKPCGRDHDMENKVCVHYEALTTIFHGTAATGLTARASTQRVVEGRIVGSDPSGNVSHDFVAEEDDDPMVTPTSHERNGRQRRSVRPKRGTESSFDTTMYLGSDLNVSLKERNNKPPKLTTMKQAMCDLQAILDMDLDLFQYVCKKVWDPTNRAMFAAITSDERRRIIIKMWIDEGPGDQMSYVHDSDSHKEEMDDLPDDIDSDLELVEDYYPLETSLMVGAQFQQLVNIFSAFSSAFPPLRRTPTENPLTRDCIGAIEGTIIPSWVPEGQQGSHKCRKGYVAQNVMLACDFDLKYTFVLACWEGSANNARIFNHTMSDPRYNFPFPPPGKFYVVDSGYANIPGFMAPYHGERYHLPEWLGSNQLPNNARELFNRRHATIRNVIERHFGLLKGKFPIIKGLMPNYRVHSQTDIVIACCVLHNFIRMHGQLENMPPEFRNAEYVRRHDPRDRTIPFMSNDSNANPSVCEHCVLRDTIAQTMWANRR</sequence>
<keyword evidence="7" id="KW-0539">Nucleus</keyword>